<organism evidence="3 4">
    <name type="scientific">Plesiomonas shigelloides</name>
    <name type="common">Aeromonas shigelloides</name>
    <dbReference type="NCBI Taxonomy" id="703"/>
    <lineage>
        <taxon>Bacteria</taxon>
        <taxon>Pseudomonadati</taxon>
        <taxon>Pseudomonadota</taxon>
        <taxon>Gammaproteobacteria</taxon>
        <taxon>Enterobacterales</taxon>
        <taxon>Enterobacteriaceae</taxon>
        <taxon>Plesiomonas</taxon>
    </lineage>
</organism>
<dbReference type="RefSeq" id="WP_207541479.1">
    <property type="nucleotide sequence ID" value="NZ_JAFNAA010000001.1"/>
</dbReference>
<keyword evidence="1" id="KW-0535">Nitrogen fixation</keyword>
<dbReference type="AlphaFoldDB" id="A0A8I2B3W8"/>
<comment type="caution">
    <text evidence="3">The sequence shown here is derived from an EMBL/GenBank/DDBJ whole genome shotgun (WGS) entry which is preliminary data.</text>
</comment>
<dbReference type="Gene3D" id="3.30.420.130">
    <property type="entry name" value="Dinitrogenase iron-molybdenum cofactor biosynthesis domain"/>
    <property type="match status" value="1"/>
</dbReference>
<evidence type="ECO:0000313" key="4">
    <source>
        <dbReference type="Proteomes" id="UP000664658"/>
    </source>
</evidence>
<dbReference type="SUPFAM" id="SSF53146">
    <property type="entry name" value="Nitrogenase accessory factor-like"/>
    <property type="match status" value="1"/>
</dbReference>
<dbReference type="Pfam" id="PF02579">
    <property type="entry name" value="Nitro_FeMo-Co"/>
    <property type="match status" value="1"/>
</dbReference>
<accession>A0A8I2B3W8</accession>
<sequence length="172" mass="18425">MTITAIPLLNDGSLSGHFARALRFALYSPQGEHLSDLALPPLSDEGHCQRNHAMLLQLKQQGVNRVVVRRIGQKMLGKLLAAGLRVYQANRRAMPEALLNAELTELTSAEQGSVGANQRASKSHGGHCSGGACHNHNNNHSHAAKGEAHSDSGCCGHAKRAQPKIGMTRFGR</sequence>
<proteinExistence type="predicted"/>
<name>A0A8I2B3W8_PLESH</name>
<dbReference type="Proteomes" id="UP000664658">
    <property type="component" value="Unassembled WGS sequence"/>
</dbReference>
<protein>
    <recommendedName>
        <fullName evidence="2">Dinitrogenase iron-molybdenum cofactor biosynthesis domain-containing protein</fullName>
    </recommendedName>
</protein>
<evidence type="ECO:0000313" key="3">
    <source>
        <dbReference type="EMBL" id="MBO1106873.1"/>
    </source>
</evidence>
<reference evidence="3" key="1">
    <citation type="submission" date="2021-03" db="EMBL/GenBank/DDBJ databases">
        <title>Plesiomonas shigelloides zfcc0051, isolated from zebrafish feces.</title>
        <authorList>
            <person name="Vanderhoek Z."/>
            <person name="Gaulke C."/>
        </authorList>
    </citation>
    <scope>NUCLEOTIDE SEQUENCE</scope>
    <source>
        <strain evidence="3">Zfcc0051</strain>
    </source>
</reference>
<dbReference type="EMBL" id="JAFNAA010000001">
    <property type="protein sequence ID" value="MBO1106873.1"/>
    <property type="molecule type" value="Genomic_DNA"/>
</dbReference>
<gene>
    <name evidence="3" type="ORF">J2R62_01325</name>
</gene>
<dbReference type="InterPro" id="IPR036105">
    <property type="entry name" value="DiNase_FeMo-co_biosyn_sf"/>
</dbReference>
<evidence type="ECO:0000256" key="1">
    <source>
        <dbReference type="ARBA" id="ARBA00023231"/>
    </source>
</evidence>
<evidence type="ECO:0000259" key="2">
    <source>
        <dbReference type="Pfam" id="PF02579"/>
    </source>
</evidence>
<dbReference type="InterPro" id="IPR003731">
    <property type="entry name" value="Di-Nase_FeMo-co_biosynth"/>
</dbReference>
<feature type="domain" description="Dinitrogenase iron-molybdenum cofactor biosynthesis" evidence="2">
    <location>
        <begin position="11"/>
        <end position="98"/>
    </location>
</feature>